<reference evidence="2 3" key="1">
    <citation type="journal article" date="2014" name="Int. J. Syst. Evol. Microbiol.">
        <title>Listeria floridensis sp. nov., Listeria aquatica sp. nov., Listeria cornellensis sp. nov., Listeria riparia sp. nov. and Listeria grandensis sp. nov., from agricultural and natural environments.</title>
        <authorList>
            <person name="den Bakker H.C."/>
            <person name="Warchocki S."/>
            <person name="Wright E.M."/>
            <person name="Allred A.F."/>
            <person name="Ahlstrom C."/>
            <person name="Manuel C.S."/>
            <person name="Stasiewicz M.J."/>
            <person name="Burrell A."/>
            <person name="Roof S."/>
            <person name="Strawn L."/>
            <person name="Fortes E.D."/>
            <person name="Nightingale K.K."/>
            <person name="Kephart D."/>
            <person name="Wiedmann M."/>
        </authorList>
    </citation>
    <scope>NUCLEOTIDE SEQUENCE [LARGE SCALE GENOMIC DNA]</scope>
    <source>
        <strain evidence="3">FSL F6-969</strain>
    </source>
</reference>
<organism evidence="2 3">
    <name type="scientific">Listeria cornellensis FSL F6-0969</name>
    <dbReference type="NCBI Taxonomy" id="1265820"/>
    <lineage>
        <taxon>Bacteria</taxon>
        <taxon>Bacillati</taxon>
        <taxon>Bacillota</taxon>
        <taxon>Bacilli</taxon>
        <taxon>Bacillales</taxon>
        <taxon>Listeriaceae</taxon>
        <taxon>Listeria</taxon>
    </lineage>
</organism>
<proteinExistence type="predicted"/>
<name>W7BVB3_9LIST</name>
<protein>
    <recommendedName>
        <fullName evidence="1">Bacterial Ig domain-containing protein</fullName>
    </recommendedName>
</protein>
<feature type="domain" description="Bacterial Ig" evidence="1">
    <location>
        <begin position="105"/>
        <end position="182"/>
    </location>
</feature>
<sequence length="270" mass="28647">KTVVTKGSSILDTSLTPDPYAKDSATLTGKYGKDIAKVRLWVNDVAVAQATTSNGDFTFTNVASFIKNKTDKVEVVGVDAQYNELNRKPVTLTGFDTLDNALTAPANFTLDQDTTINGTMGTNVAKVRLSVNGVIVKQATTSAGTYTITGANTYIKSTTDVVKIIAVDAQYKEVNTKTVTVIPNGSIYDYKLDANAYTFGDATITGTYGKDVTAVRLWVNGAPVKNASLSNGNFTITGLASITKATDKVEVVAVNASFQEVNRKTVQAGE</sequence>
<dbReference type="AlphaFoldDB" id="W7BVB3"/>
<dbReference type="RefSeq" id="WP_036079727.1">
    <property type="nucleotide sequence ID" value="NZ_AODE01000019.1"/>
</dbReference>
<keyword evidence="3" id="KW-1185">Reference proteome</keyword>
<dbReference type="InterPro" id="IPR046746">
    <property type="entry name" value="Big_15"/>
</dbReference>
<comment type="caution">
    <text evidence="2">The sequence shown here is derived from an EMBL/GenBank/DDBJ whole genome shotgun (WGS) entry which is preliminary data.</text>
</comment>
<gene>
    <name evidence="2" type="ORF">PCORN_11267</name>
</gene>
<dbReference type="STRING" id="1265820.PCORN_11267"/>
<accession>W7BVB3</accession>
<feature type="non-terminal residue" evidence="2">
    <location>
        <position position="1"/>
    </location>
</feature>
<evidence type="ECO:0000259" key="1">
    <source>
        <dbReference type="Pfam" id="PF20622"/>
    </source>
</evidence>
<evidence type="ECO:0000313" key="3">
    <source>
        <dbReference type="Proteomes" id="UP000019254"/>
    </source>
</evidence>
<evidence type="ECO:0000313" key="2">
    <source>
        <dbReference type="EMBL" id="EUJ29707.1"/>
    </source>
</evidence>
<dbReference type="Proteomes" id="UP000019254">
    <property type="component" value="Unassembled WGS sequence"/>
</dbReference>
<feature type="domain" description="Bacterial Ig" evidence="1">
    <location>
        <begin position="192"/>
        <end position="267"/>
    </location>
</feature>
<dbReference type="PATRIC" id="fig|1265820.5.peg.2214"/>
<dbReference type="Pfam" id="PF20622">
    <property type="entry name" value="Big_15"/>
    <property type="match status" value="3"/>
</dbReference>
<dbReference type="EMBL" id="AODE01000019">
    <property type="protein sequence ID" value="EUJ29707.1"/>
    <property type="molecule type" value="Genomic_DNA"/>
</dbReference>
<feature type="domain" description="Bacterial Ig" evidence="1">
    <location>
        <begin position="14"/>
        <end position="93"/>
    </location>
</feature>